<sequence length="1834" mass="205069">MASSKGVLSASSIGKLRDEVMHTPDEVEHTKGDILLRQLESAPDSPINNMGHEQLSIIGTLYQLRYRRLKNLDDISKAIKYHSKALDLTPAEGLDLPERCTSLGVSYRDRYKHIHDLVDLVKAIEFKTRALQLTPDGHSDLPDRLFNLGLSLRDRYKHLDDLADLAKAIDYFTRAIELISNGHPELPDWHVCLGTSYTDLYEFTGKLADITKAIEYNTRATQLTPDKHPSLPQRHETLGVSYGNRYKRMGNLGDLEKTFECFTRALELTPEGHPDLPTRHTNLSASYKERYKRMKNPADLAKAIECNICALDLTAYDHPGLPDRHTNLGVSYMDRYKCVGDPKDLSKAIKCYTRALELTPDGHPSLSERQASLGVSYTDRYRRMGDVSDLAKAIECKTRALELTPDGHPSLPDRHTSLGVSYTDQYQRTGDLTDLVKALEYNTHALNLTPEGHPRLPIRHANLGVSYGNRYQRLGDLADLAKTIECFTRALDLTPEGHPNLADQYTGLGASYRDRYQRMGEMEDLVKAIECFTRALDLTPKNHPDLSRRHGNLGTSYTDLYKRTGEMADLSKAIKCEIRALELTPDGHPGLRDRHTGLGVSYNERYKRMGDLESLAKAIEHNDRALGLTPDDHPSLPSRHANLGISYTDRYKRMGDLESLAKAIEHNDRALELTPDDHSSLPSRHANLGISYTDRYKRMGEIVDLVKATKHNSRALELTPEGHPSLPSRHANLGMSYTDRYQRIGDLADLVKAIECAARARVLTPEGHPDLPERYSDLGALCRDRYRRMGDLLDLALAIECDTRAIDLTPDGHPSLPGRHANLGISYGERQRRTGKLEELSKAIECFTRALDLTPDDHPKLPDFHQSLGTSYRDRYKRVGDTADLIKAIESSTRALDLTPNDHPALANRYANLGVSYTDRYELMGDPVDLSKAIEFSTHALDLTPLGHPDLSKRHFHWAGLSHLRYQHTYDYSYLATSIGFFRKSTQLLNGPPRVVFGHARQWASLASKHSYLSPIEAFQVTIDLLPHYICLDSTSTQRYHDLHFLGQNLAVRAASAAIEFFQYNLAMEWLEHARCVIWNQSLMLRAPLDDLRASHRDLASQLEHISNQLHLASSDTYIPEDRHRLAAEYVNLLDHVRHHPGFENFLLPTKWNGLLRAARYGPVVVINCHEAHCDALFILPGHDHVSHLSLPKFDQQKAQKARSEIERMLRDKGIRERTYRIKFRRLGDTEPDAGPVLASLWHDVVRPVLAHLGYMNDHPSGTLPHITWCPTGVMSFLPLHAAGDYDQPRSRVFDYAISSYTPTLAALLGSAPRSLNQATKVLAIGQTNTPGCSSLPGTARELACLESHTRGKASYSQLVEDEATVTTVLDAMEQHDWVHLACHAHQNLKDPTKSGFYLHGGTLDLSAINQRTFRNKGLAFLSACQTAAGDQTLPDESIHLASGMLMAGYPSVIGTMWSVMDEDAPFVADKVYARLMQDGRLGNGEAGKALHDAVAGLREKVGEKQFARWNNNTVPSKPKNAASKRALEARAPKEIEDEKTVIFVKGTHVGERVTGAMKDLMALKRPHAIAFNKKNQIRPFEDTASLDFWANKNDAAMFAIGQSTKKRPDGLTLVRMYDGSVLDMCELGVVGYQPMSSFPGPKSTPGHRPLVHFASDLFDTHPRYIQLRSLLLDLFGGSQIDAIHLAGIEHIICVSTAPAPPSLVSSTSQAQTGGTPVELPVVHIRTYTTRLLASGVRVPRVELTPMGPSLDVVLRRHQEADPAVWALAMKSPKIKKKEIESGLGKKRKNIEVDDMGDMRGRIHVARQDLGKLQTRKMRGLKRARGDDASEDEE</sequence>
<dbReference type="Pfam" id="PF12770">
    <property type="entry name" value="CHAT"/>
    <property type="match status" value="1"/>
</dbReference>
<protein>
    <recommendedName>
        <fullName evidence="5">Ribosome production factor 2 homolog</fullName>
    </recommendedName>
    <alternativeName>
        <fullName evidence="5">Ribosome biogenesis protein RPF2 homolog</fullName>
    </alternativeName>
</protein>
<keyword evidence="4" id="KW-0802">TPR repeat</keyword>
<feature type="repeat" description="TPR" evidence="4">
    <location>
        <begin position="824"/>
        <end position="857"/>
    </location>
</feature>
<dbReference type="Gene3D" id="1.25.40.10">
    <property type="entry name" value="Tetratricopeptide repeat domain"/>
    <property type="match status" value="5"/>
</dbReference>
<evidence type="ECO:0000256" key="3">
    <source>
        <dbReference type="ARBA" id="ARBA00023242"/>
    </source>
</evidence>
<dbReference type="SMART" id="SM00879">
    <property type="entry name" value="Brix"/>
    <property type="match status" value="1"/>
</dbReference>
<comment type="subcellular location">
    <subcellularLocation>
        <location evidence="1 5">Nucleus</location>
        <location evidence="1 5">Nucleolus</location>
    </subcellularLocation>
</comment>
<gene>
    <name evidence="8" type="ORF">RHS03_00109</name>
</gene>
<feature type="non-terminal residue" evidence="8">
    <location>
        <position position="1"/>
    </location>
</feature>
<dbReference type="GO" id="GO:0019843">
    <property type="term" value="F:rRNA binding"/>
    <property type="evidence" value="ECO:0007669"/>
    <property type="project" value="UniProtKB-UniRule"/>
</dbReference>
<evidence type="ECO:0000256" key="2">
    <source>
        <dbReference type="ARBA" id="ARBA00010782"/>
    </source>
</evidence>
<dbReference type="InterPro" id="IPR011990">
    <property type="entry name" value="TPR-like_helical_dom_sf"/>
</dbReference>
<dbReference type="Pfam" id="PF04427">
    <property type="entry name" value="Brix"/>
    <property type="match status" value="1"/>
</dbReference>
<dbReference type="GO" id="GO:0000027">
    <property type="term" value="P:ribosomal large subunit assembly"/>
    <property type="evidence" value="ECO:0007669"/>
    <property type="project" value="InterPro"/>
</dbReference>
<dbReference type="InterPro" id="IPR039770">
    <property type="entry name" value="Rpf2"/>
</dbReference>
<dbReference type="OrthoDB" id="407658at2759"/>
<comment type="caution">
    <text evidence="8">The sequence shown here is derived from an EMBL/GenBank/DDBJ whole genome shotgun (WGS) entry which is preliminary data.</text>
</comment>
<feature type="repeat" description="TPR" evidence="4">
    <location>
        <begin position="509"/>
        <end position="542"/>
    </location>
</feature>
<evidence type="ECO:0000256" key="1">
    <source>
        <dbReference type="ARBA" id="ARBA00004604"/>
    </source>
</evidence>
<evidence type="ECO:0000313" key="9">
    <source>
        <dbReference type="Proteomes" id="UP000602905"/>
    </source>
</evidence>
<feature type="region of interest" description="Disordered" evidence="6">
    <location>
        <begin position="1806"/>
        <end position="1834"/>
    </location>
</feature>
<dbReference type="EMBL" id="JACYCD010000009">
    <property type="protein sequence ID" value="KAF8714586.1"/>
    <property type="molecule type" value="Genomic_DNA"/>
</dbReference>
<comment type="similarity">
    <text evidence="2 5">Belongs to the RPF2 family.</text>
</comment>
<organism evidence="8 9">
    <name type="scientific">Rhizoctonia solani</name>
    <dbReference type="NCBI Taxonomy" id="456999"/>
    <lineage>
        <taxon>Eukaryota</taxon>
        <taxon>Fungi</taxon>
        <taxon>Dikarya</taxon>
        <taxon>Basidiomycota</taxon>
        <taxon>Agaricomycotina</taxon>
        <taxon>Agaricomycetes</taxon>
        <taxon>Cantharellales</taxon>
        <taxon>Ceratobasidiaceae</taxon>
        <taxon>Rhizoctonia</taxon>
    </lineage>
</organism>
<evidence type="ECO:0000313" key="8">
    <source>
        <dbReference type="EMBL" id="KAF8714586.1"/>
    </source>
</evidence>
<feature type="compositionally biased region" description="Basic residues" evidence="6">
    <location>
        <begin position="1814"/>
        <end position="1823"/>
    </location>
</feature>
<dbReference type="PANTHER" id="PTHR12728">
    <property type="entry name" value="BRIX DOMAIN CONTAINING PROTEIN"/>
    <property type="match status" value="1"/>
</dbReference>
<evidence type="ECO:0000259" key="7">
    <source>
        <dbReference type="PROSITE" id="PS50833"/>
    </source>
</evidence>
<reference evidence="8" key="1">
    <citation type="submission" date="2020-09" db="EMBL/GenBank/DDBJ databases">
        <title>Comparative genome analyses of four rice-infecting Rhizoctonia solani isolates reveal extensive enrichment of homogalacturonan modification genes.</title>
        <authorList>
            <person name="Lee D.-Y."/>
            <person name="Jeon J."/>
            <person name="Kim K.-T."/>
            <person name="Cheong K."/>
            <person name="Song H."/>
            <person name="Choi G."/>
            <person name="Ko J."/>
            <person name="Opiyo S.O."/>
            <person name="Zuo S."/>
            <person name="Madhav S."/>
            <person name="Lee Y.-H."/>
            <person name="Wang G.-L."/>
        </authorList>
    </citation>
    <scope>NUCLEOTIDE SEQUENCE</scope>
    <source>
        <strain evidence="8">AG1-IA WGL</strain>
    </source>
</reference>
<dbReference type="InterPro" id="IPR019734">
    <property type="entry name" value="TPR_rpt"/>
</dbReference>
<dbReference type="PROSITE" id="PS50005">
    <property type="entry name" value="TPR"/>
    <property type="match status" value="2"/>
</dbReference>
<dbReference type="InterPro" id="IPR024983">
    <property type="entry name" value="CHAT_dom"/>
</dbReference>
<dbReference type="SMART" id="SM00028">
    <property type="entry name" value="TPR"/>
    <property type="match status" value="7"/>
</dbReference>
<evidence type="ECO:0000256" key="4">
    <source>
        <dbReference type="PROSITE-ProRule" id="PRU00339"/>
    </source>
</evidence>
<dbReference type="PANTHER" id="PTHR12728:SF0">
    <property type="entry name" value="RIBOSOME PRODUCTION FACTOR 2 HOMOLOG"/>
    <property type="match status" value="1"/>
</dbReference>
<dbReference type="GO" id="GO:0005730">
    <property type="term" value="C:nucleolus"/>
    <property type="evidence" value="ECO:0007669"/>
    <property type="project" value="UniProtKB-SubCell"/>
</dbReference>
<dbReference type="InterPro" id="IPR007109">
    <property type="entry name" value="Brix"/>
</dbReference>
<dbReference type="Proteomes" id="UP000602905">
    <property type="component" value="Unassembled WGS sequence"/>
</dbReference>
<feature type="domain" description="Brix" evidence="7">
    <location>
        <begin position="1540"/>
        <end position="1764"/>
    </location>
</feature>
<accession>A0A8H7HZD8</accession>
<evidence type="ECO:0000256" key="5">
    <source>
        <dbReference type="RuleBase" id="RU367086"/>
    </source>
</evidence>
<dbReference type="GO" id="GO:0000463">
    <property type="term" value="P:maturation of LSU-rRNA from tricistronic rRNA transcript (SSU-rRNA, 5.8S rRNA, LSU-rRNA)"/>
    <property type="evidence" value="ECO:0007669"/>
    <property type="project" value="TreeGrafter"/>
</dbReference>
<proteinExistence type="inferred from homology"/>
<name>A0A8H7HZD8_9AGAM</name>
<evidence type="ECO:0000256" key="6">
    <source>
        <dbReference type="SAM" id="MobiDB-lite"/>
    </source>
</evidence>
<keyword evidence="3 5" id="KW-0539">Nucleus</keyword>
<dbReference type="PROSITE" id="PS50833">
    <property type="entry name" value="BRIX"/>
    <property type="match status" value="1"/>
</dbReference>
<dbReference type="SUPFAM" id="SSF48452">
    <property type="entry name" value="TPR-like"/>
    <property type="match status" value="2"/>
</dbReference>
<dbReference type="Gene3D" id="1.20.120.660">
    <property type="entry name" value="IL-4 antagonist (De novo design) like domain"/>
    <property type="match status" value="2"/>
</dbReference>